<evidence type="ECO:0000313" key="3">
    <source>
        <dbReference type="EMBL" id="UWZ53493.1"/>
    </source>
</evidence>
<keyword evidence="1" id="KW-0472">Membrane</keyword>
<dbReference type="EMBL" id="CP073767">
    <property type="protein sequence ID" value="UWZ53493.1"/>
    <property type="molecule type" value="Genomic_DNA"/>
</dbReference>
<evidence type="ECO:0000256" key="1">
    <source>
        <dbReference type="SAM" id="Phobius"/>
    </source>
</evidence>
<accession>A0A9Q9IF86</accession>
<keyword evidence="4" id="KW-1185">Reference proteome</keyword>
<feature type="signal peptide" evidence="2">
    <location>
        <begin position="1"/>
        <end position="20"/>
    </location>
</feature>
<proteinExistence type="predicted"/>
<dbReference type="Gene3D" id="1.10.287.1060">
    <property type="entry name" value="ESAT-6-like"/>
    <property type="match status" value="1"/>
</dbReference>
<dbReference type="SUPFAM" id="SSF140453">
    <property type="entry name" value="EsxAB dimer-like"/>
    <property type="match status" value="1"/>
</dbReference>
<feature type="transmembrane region" description="Helical" evidence="1">
    <location>
        <begin position="152"/>
        <end position="169"/>
    </location>
</feature>
<name>A0A9Q9IF86_9ACTN</name>
<protein>
    <submittedName>
        <fullName evidence="3">Uncharacterized protein</fullName>
    </submittedName>
</protein>
<dbReference type="RefSeq" id="WP_033364017.1">
    <property type="nucleotide sequence ID" value="NZ_CP073767.1"/>
</dbReference>
<gene>
    <name evidence="3" type="ORF">Daura_44330</name>
</gene>
<dbReference type="KEGG" id="daur:Daura_44330"/>
<keyword evidence="1" id="KW-1133">Transmembrane helix</keyword>
<feature type="chain" id="PRO_5040140741" evidence="2">
    <location>
        <begin position="21"/>
        <end position="233"/>
    </location>
</feature>
<sequence>MNPFTSGVIMLRFALGSSFGAAPFVSSAVRLGIAVGLGVSNPGSIWQAGDEWKQAANQLEVVKARIVNANAKVGPQWIAEDKDAYLNAVTVYNQEVDDLKKYLENVGTGLQAVAAAYYAFAVMAIVAGTFAFACAVAVGLAMATPAFPAVRAAAEAAVSAVAITAGAAAKTITAIAGGATAILLAGVALAKAFQSQPGGVKGADFKVITIDYTPLNGGNGYVAPRRELPGPAK</sequence>
<feature type="transmembrane region" description="Helical" evidence="1">
    <location>
        <begin position="115"/>
        <end position="140"/>
    </location>
</feature>
<evidence type="ECO:0000313" key="4">
    <source>
        <dbReference type="Proteomes" id="UP001058003"/>
    </source>
</evidence>
<organism evidence="3 4">
    <name type="scientific">Dactylosporangium aurantiacum</name>
    <dbReference type="NCBI Taxonomy" id="35754"/>
    <lineage>
        <taxon>Bacteria</taxon>
        <taxon>Bacillati</taxon>
        <taxon>Actinomycetota</taxon>
        <taxon>Actinomycetes</taxon>
        <taxon>Micromonosporales</taxon>
        <taxon>Micromonosporaceae</taxon>
        <taxon>Dactylosporangium</taxon>
    </lineage>
</organism>
<keyword evidence="1" id="KW-0812">Transmembrane</keyword>
<keyword evidence="2" id="KW-0732">Signal</keyword>
<dbReference type="Proteomes" id="UP001058003">
    <property type="component" value="Chromosome"/>
</dbReference>
<dbReference type="AlphaFoldDB" id="A0A9Q9IF86"/>
<evidence type="ECO:0000256" key="2">
    <source>
        <dbReference type="SAM" id="SignalP"/>
    </source>
</evidence>
<dbReference type="OrthoDB" id="3455251at2"/>
<dbReference type="InterPro" id="IPR036689">
    <property type="entry name" value="ESAT-6-like_sf"/>
</dbReference>
<reference evidence="3" key="1">
    <citation type="submission" date="2021-04" db="EMBL/GenBank/DDBJ databases">
        <title>Dactylosporangium aurantiacum NRRL B-8018 full assembly.</title>
        <authorList>
            <person name="Hartkoorn R.C."/>
            <person name="Beaudoing E."/>
            <person name="Hot D."/>
        </authorList>
    </citation>
    <scope>NUCLEOTIDE SEQUENCE</scope>
    <source>
        <strain evidence="3">NRRL B-8018</strain>
    </source>
</reference>
<feature type="transmembrane region" description="Helical" evidence="1">
    <location>
        <begin position="175"/>
        <end position="193"/>
    </location>
</feature>